<evidence type="ECO:0000259" key="4">
    <source>
        <dbReference type="PROSITE" id="PS50191"/>
    </source>
</evidence>
<dbReference type="SUPFAM" id="SSF46938">
    <property type="entry name" value="CRAL/TRIO N-terminal domain"/>
    <property type="match status" value="1"/>
</dbReference>
<dbReference type="CDD" id="cd00170">
    <property type="entry name" value="SEC14"/>
    <property type="match status" value="1"/>
</dbReference>
<keyword evidence="3" id="KW-0472">Membrane</keyword>
<evidence type="ECO:0000256" key="2">
    <source>
        <dbReference type="ARBA" id="ARBA00022448"/>
    </source>
</evidence>
<dbReference type="PANTHER" id="PTHR45932:SF17">
    <property type="entry name" value="CELLULAR RETINALDEHYDE-BINDING_TRIPLE FUNCTION DOMAIN-CONTAINING PROTEIN"/>
    <property type="match status" value="1"/>
</dbReference>
<name>A0A7J6PUE5_PEROL</name>
<reference evidence="5 6" key="1">
    <citation type="submission" date="2020-04" db="EMBL/GenBank/DDBJ databases">
        <title>Perkinsus olseni comparative genomics.</title>
        <authorList>
            <person name="Bogema D.R."/>
        </authorList>
    </citation>
    <scope>NUCLEOTIDE SEQUENCE [LARGE SCALE GENOMIC DNA]</scope>
    <source>
        <strain evidence="5">ATCC PRA-205</strain>
    </source>
</reference>
<proteinExistence type="predicted"/>
<gene>
    <name evidence="5" type="ORF">FOZ62_022973</name>
</gene>
<dbReference type="InterPro" id="IPR044834">
    <property type="entry name" value="PATL"/>
</dbReference>
<dbReference type="PANTHER" id="PTHR45932">
    <property type="entry name" value="PATELLIN-1"/>
    <property type="match status" value="1"/>
</dbReference>
<dbReference type="PROSITE" id="PS50191">
    <property type="entry name" value="CRAL_TRIO"/>
    <property type="match status" value="1"/>
</dbReference>
<evidence type="ECO:0000313" key="6">
    <source>
        <dbReference type="Proteomes" id="UP000574390"/>
    </source>
</evidence>
<dbReference type="SUPFAM" id="SSF52087">
    <property type="entry name" value="CRAL/TRIO domain"/>
    <property type="match status" value="1"/>
</dbReference>
<feature type="domain" description="CRAL-TRIO" evidence="4">
    <location>
        <begin position="133"/>
        <end position="287"/>
    </location>
</feature>
<organism evidence="5 6">
    <name type="scientific">Perkinsus olseni</name>
    <name type="common">Perkinsus atlanticus</name>
    <dbReference type="NCBI Taxonomy" id="32597"/>
    <lineage>
        <taxon>Eukaryota</taxon>
        <taxon>Sar</taxon>
        <taxon>Alveolata</taxon>
        <taxon>Perkinsozoa</taxon>
        <taxon>Perkinsea</taxon>
        <taxon>Perkinsida</taxon>
        <taxon>Perkinsidae</taxon>
        <taxon>Perkinsus</taxon>
    </lineage>
</organism>
<comment type="caution">
    <text evidence="5">The sequence shown here is derived from an EMBL/GenBank/DDBJ whole genome shotgun (WGS) entry which is preliminary data.</text>
</comment>
<dbReference type="Proteomes" id="UP000574390">
    <property type="component" value="Unassembled WGS sequence"/>
</dbReference>
<dbReference type="EMBL" id="JABANM010034327">
    <property type="protein sequence ID" value="KAF4699819.1"/>
    <property type="molecule type" value="Genomic_DNA"/>
</dbReference>
<dbReference type="InterPro" id="IPR001251">
    <property type="entry name" value="CRAL-TRIO_dom"/>
</dbReference>
<evidence type="ECO:0000313" key="5">
    <source>
        <dbReference type="EMBL" id="KAF4699819.1"/>
    </source>
</evidence>
<sequence>MSTSTETGYLGNLTTTEEAALERLRSGVPQAVLDAGHKEGDNVTIWNQALHPCPEDQLHKDARDIVLLKFLRAREFDVDKARTMLVNCLKWRREADIQSIIDMKLPPEFQGIYLYLDLFCIFRARGHDSPPEYKDKEGRPILLTTFGSMDPAKVFGNINAFVRYRVMVFERAIAHLSFRRGDAETLLQIHDYTGVPMVFQESSIKKAVNASTHVFADCYPEFKGVTIFANFPTPFVLLFKAMSVFIPAKTYKKFQLANASETPSKLAQYIHPGVLDPRYGGLRTELSKGLKSEGHTRSLATRETAEIAALKGVVAGEEIMYQVRATYGAVYATVAFRPSDGGSEVSLYDSGDEEIQPTDDKAVVEGTYKCEHAGSLVIRVRNVGRFSTKIVAYRAEKI</sequence>
<evidence type="ECO:0000256" key="1">
    <source>
        <dbReference type="ARBA" id="ARBA00004370"/>
    </source>
</evidence>
<evidence type="ECO:0000256" key="3">
    <source>
        <dbReference type="ARBA" id="ARBA00023136"/>
    </source>
</evidence>
<dbReference type="SMART" id="SM00516">
    <property type="entry name" value="SEC14"/>
    <property type="match status" value="1"/>
</dbReference>
<dbReference type="Pfam" id="PF03765">
    <property type="entry name" value="CRAL_TRIO_N"/>
    <property type="match status" value="1"/>
</dbReference>
<dbReference type="InterPro" id="IPR036273">
    <property type="entry name" value="CRAL/TRIO_N_dom_sf"/>
</dbReference>
<accession>A0A7J6PUE5</accession>
<comment type="subcellular location">
    <subcellularLocation>
        <location evidence="1">Membrane</location>
    </subcellularLocation>
</comment>
<dbReference type="GO" id="GO:0016020">
    <property type="term" value="C:membrane"/>
    <property type="evidence" value="ECO:0007669"/>
    <property type="project" value="UniProtKB-SubCell"/>
</dbReference>
<protein>
    <recommendedName>
        <fullName evidence="4">CRAL-TRIO domain-containing protein</fullName>
    </recommendedName>
</protein>
<dbReference type="Pfam" id="PF00650">
    <property type="entry name" value="CRAL_TRIO"/>
    <property type="match status" value="1"/>
</dbReference>
<dbReference type="AlphaFoldDB" id="A0A7J6PUE5"/>
<dbReference type="InterPro" id="IPR036865">
    <property type="entry name" value="CRAL-TRIO_dom_sf"/>
</dbReference>
<dbReference type="SMART" id="SM01100">
    <property type="entry name" value="CRAL_TRIO_N"/>
    <property type="match status" value="1"/>
</dbReference>
<dbReference type="GO" id="GO:0008289">
    <property type="term" value="F:lipid binding"/>
    <property type="evidence" value="ECO:0007669"/>
    <property type="project" value="InterPro"/>
</dbReference>
<keyword evidence="2" id="KW-0813">Transport</keyword>
<dbReference type="InterPro" id="IPR011074">
    <property type="entry name" value="CRAL/TRIO_N_dom"/>
</dbReference>
<dbReference type="Gene3D" id="3.40.525.10">
    <property type="entry name" value="CRAL-TRIO lipid binding domain"/>
    <property type="match status" value="1"/>
</dbReference>